<organism evidence="5 6">
    <name type="scientific">Lithospermum erythrorhizon</name>
    <name type="common">Purple gromwell</name>
    <name type="synonym">Lithospermum officinale var. erythrorhizon</name>
    <dbReference type="NCBI Taxonomy" id="34254"/>
    <lineage>
        <taxon>Eukaryota</taxon>
        <taxon>Viridiplantae</taxon>
        <taxon>Streptophyta</taxon>
        <taxon>Embryophyta</taxon>
        <taxon>Tracheophyta</taxon>
        <taxon>Spermatophyta</taxon>
        <taxon>Magnoliopsida</taxon>
        <taxon>eudicotyledons</taxon>
        <taxon>Gunneridae</taxon>
        <taxon>Pentapetalae</taxon>
        <taxon>asterids</taxon>
        <taxon>lamiids</taxon>
        <taxon>Boraginales</taxon>
        <taxon>Boraginaceae</taxon>
        <taxon>Boraginoideae</taxon>
        <taxon>Lithospermeae</taxon>
        <taxon>Lithospermum</taxon>
    </lineage>
</organism>
<evidence type="ECO:0000313" key="5">
    <source>
        <dbReference type="EMBL" id="GAA0152323.1"/>
    </source>
</evidence>
<evidence type="ECO:0000256" key="2">
    <source>
        <dbReference type="ARBA" id="ARBA00009861"/>
    </source>
</evidence>
<dbReference type="Pfam" id="PF02458">
    <property type="entry name" value="Transferase"/>
    <property type="match status" value="2"/>
</dbReference>
<dbReference type="AlphaFoldDB" id="A0AAV3PMI1"/>
<comment type="caution">
    <text evidence="5">The sequence shown here is derived from an EMBL/GenBank/DDBJ whole genome shotgun (WGS) entry which is preliminary data.</text>
</comment>
<reference evidence="5 6" key="1">
    <citation type="submission" date="2024-01" db="EMBL/GenBank/DDBJ databases">
        <title>The complete chloroplast genome sequence of Lithospermum erythrorhizon: insights into the phylogenetic relationship among Boraginaceae species and the maternal lineages of purple gromwells.</title>
        <authorList>
            <person name="Okada T."/>
            <person name="Watanabe K."/>
        </authorList>
    </citation>
    <scope>NUCLEOTIDE SEQUENCE [LARGE SCALE GENOMIC DNA]</scope>
</reference>
<evidence type="ECO:0000313" key="6">
    <source>
        <dbReference type="Proteomes" id="UP001454036"/>
    </source>
</evidence>
<evidence type="ECO:0000256" key="1">
    <source>
        <dbReference type="ARBA" id="ARBA00004913"/>
    </source>
</evidence>
<dbReference type="GO" id="GO:0016746">
    <property type="term" value="F:acyltransferase activity"/>
    <property type="evidence" value="ECO:0007669"/>
    <property type="project" value="UniProtKB-KW"/>
</dbReference>
<accession>A0AAV3PMI1</accession>
<keyword evidence="3" id="KW-0808">Transferase</keyword>
<dbReference type="Proteomes" id="UP001454036">
    <property type="component" value="Unassembled WGS sequence"/>
</dbReference>
<proteinExistence type="inferred from homology"/>
<keyword evidence="6" id="KW-1185">Reference proteome</keyword>
<evidence type="ECO:0000256" key="3">
    <source>
        <dbReference type="ARBA" id="ARBA00022679"/>
    </source>
</evidence>
<dbReference type="Gene3D" id="3.30.559.10">
    <property type="entry name" value="Chloramphenicol acetyltransferase-like domain"/>
    <property type="match status" value="2"/>
</dbReference>
<comment type="similarity">
    <text evidence="2">Belongs to the plant acyltransferase family.</text>
</comment>
<dbReference type="InterPro" id="IPR023213">
    <property type="entry name" value="CAT-like_dom_sf"/>
</dbReference>
<name>A0AAV3PMI1_LITER</name>
<comment type="pathway">
    <text evidence="1">Alkaloid biosynthesis.</text>
</comment>
<dbReference type="PANTHER" id="PTHR31623:SF88">
    <property type="entry name" value="ACYLSUGAR ACYLTRANSFERASE 3-LIKE"/>
    <property type="match status" value="1"/>
</dbReference>
<sequence length="197" mass="22278">MERKPSCWESINVTILKSSGDQAPADDEMKKQIHISMKIILKAERIKKLKSMIVEDQESGVKNPTRLEVVAAFLIRYNLLASSLKPIVLFIGMNLRPQINPPLEGTWRTFEEIAKRGVEYYTVTTSCNMPYYDIDFKWGKPERVTVASLPSKNYFFLLDDSNGGGVEAIASIDEQVLPILEKNEEFLSFASLDPLSS</sequence>
<keyword evidence="4" id="KW-0012">Acyltransferase</keyword>
<protein>
    <submittedName>
        <fullName evidence="5">Uncharacterized protein</fullName>
    </submittedName>
</protein>
<dbReference type="EMBL" id="BAABME010001962">
    <property type="protein sequence ID" value="GAA0152323.1"/>
    <property type="molecule type" value="Genomic_DNA"/>
</dbReference>
<dbReference type="PANTHER" id="PTHR31623">
    <property type="entry name" value="F21J9.9"/>
    <property type="match status" value="1"/>
</dbReference>
<gene>
    <name evidence="5" type="ORF">LIER_10834</name>
</gene>
<evidence type="ECO:0000256" key="4">
    <source>
        <dbReference type="ARBA" id="ARBA00023315"/>
    </source>
</evidence>